<evidence type="ECO:0000256" key="2">
    <source>
        <dbReference type="ARBA" id="ARBA00022490"/>
    </source>
</evidence>
<proteinExistence type="inferred from homology"/>
<dbReference type="Gene3D" id="2.40.50.100">
    <property type="match status" value="1"/>
</dbReference>
<feature type="domain" description="S1 motif" evidence="6">
    <location>
        <begin position="80"/>
        <end position="152"/>
    </location>
</feature>
<reference evidence="7" key="1">
    <citation type="journal article" date="2020" name="mSystems">
        <title>Genome- and Community-Level Interaction Insights into Carbon Utilization and Element Cycling Functions of Hydrothermarchaeota in Hydrothermal Sediment.</title>
        <authorList>
            <person name="Zhou Z."/>
            <person name="Liu Y."/>
            <person name="Xu W."/>
            <person name="Pan J."/>
            <person name="Luo Z.H."/>
            <person name="Li M."/>
        </authorList>
    </citation>
    <scope>NUCLEOTIDE SEQUENCE [LARGE SCALE GENOMIC DNA]</scope>
    <source>
        <strain evidence="7">SpSt-468</strain>
    </source>
</reference>
<dbReference type="GO" id="GO:0000467">
    <property type="term" value="P:exonucleolytic trimming to generate mature 3'-end of 5.8S rRNA from tricistronic rRNA transcript (SSU-rRNA, 5.8S rRNA, LSU-rRNA)"/>
    <property type="evidence" value="ECO:0007669"/>
    <property type="project" value="TreeGrafter"/>
</dbReference>
<comment type="function">
    <text evidence="5">Non-catalytic component of the exosome, which is a complex involved in RNA degradation. Increases the RNA binding and the efficiency of RNA degradation. Confers strong poly(A) specificity to the exosome.</text>
</comment>
<comment type="subunit">
    <text evidence="5">Component of the archaeal exosome complex. Forms a trimer of Rrp4 and/or Csl4 subunits. The trimer associates with an hexameric ring-like arrangement composed of 3 Rrp41-Rrp42 heterodimers.</text>
</comment>
<dbReference type="SUPFAM" id="SSF50249">
    <property type="entry name" value="Nucleic acid-binding proteins"/>
    <property type="match status" value="1"/>
</dbReference>
<dbReference type="EMBL" id="DSTX01000002">
    <property type="protein sequence ID" value="HFK19938.1"/>
    <property type="molecule type" value="Genomic_DNA"/>
</dbReference>
<evidence type="ECO:0000256" key="1">
    <source>
        <dbReference type="ARBA" id="ARBA00009155"/>
    </source>
</evidence>
<dbReference type="PROSITE" id="PS50084">
    <property type="entry name" value="KH_TYPE_1"/>
    <property type="match status" value="1"/>
</dbReference>
<dbReference type="SUPFAM" id="SSF54791">
    <property type="entry name" value="Eukaryotic type KH-domain (KH-domain type I)"/>
    <property type="match status" value="1"/>
</dbReference>
<dbReference type="Gene3D" id="3.30.1370.10">
    <property type="entry name" value="K Homology domain, type 1"/>
    <property type="match status" value="1"/>
</dbReference>
<dbReference type="CDD" id="cd05789">
    <property type="entry name" value="S1_Rrp4"/>
    <property type="match status" value="1"/>
</dbReference>
<comment type="caution">
    <text evidence="7">The sequence shown here is derived from an EMBL/GenBank/DDBJ whole genome shotgun (WGS) entry which is preliminary data.</text>
</comment>
<dbReference type="Gene3D" id="2.40.50.140">
    <property type="entry name" value="Nucleic acid-binding proteins"/>
    <property type="match status" value="1"/>
</dbReference>
<sequence>MQGLIDCLFSNHGVVYIPTYFEQRQLVAPGALLAEGDYEAGFNVYHDGEKLYASMVGLADLRNGAVSVIPLRGCYLPQPGDVVIGKVVECISTAWMLDIRSPYQGVLFASEFLSKPLNPLREEARRFLDVGEMVIANVIAFDRTRNPSLSTKDHGLGKIQRGTVIDVDFTRVPRIIGKKGSMISMLKKESGAQIFVGQNGRVWISGKTRDDEAVVAEAIRKIEAEAHTNGLTDRIREFLLSNRR</sequence>
<gene>
    <name evidence="5" type="primary">rrp4</name>
    <name evidence="7" type="ORF">ENS19_01500</name>
</gene>
<dbReference type="GO" id="GO:0071034">
    <property type="term" value="P:CUT catabolic process"/>
    <property type="evidence" value="ECO:0007669"/>
    <property type="project" value="TreeGrafter"/>
</dbReference>
<dbReference type="PROSITE" id="PS50126">
    <property type="entry name" value="S1"/>
    <property type="match status" value="1"/>
</dbReference>
<dbReference type="SMART" id="SM00316">
    <property type="entry name" value="S1"/>
    <property type="match status" value="1"/>
</dbReference>
<dbReference type="PANTHER" id="PTHR21321:SF4">
    <property type="entry name" value="EXOSOME COMPLEX COMPONENT RRP4"/>
    <property type="match status" value="1"/>
</dbReference>
<dbReference type="InterPro" id="IPR026699">
    <property type="entry name" value="Exosome_RNA_bind1/RRP40/RRP4"/>
</dbReference>
<dbReference type="Pfam" id="PF15985">
    <property type="entry name" value="KH_6"/>
    <property type="match status" value="1"/>
</dbReference>
<dbReference type="SUPFAM" id="SSF110324">
    <property type="entry name" value="Ribosomal L27 protein-like"/>
    <property type="match status" value="1"/>
</dbReference>
<keyword evidence="3 5" id="KW-0271">Exosome</keyword>
<dbReference type="InterPro" id="IPR012340">
    <property type="entry name" value="NA-bd_OB-fold"/>
</dbReference>
<evidence type="ECO:0000313" key="7">
    <source>
        <dbReference type="EMBL" id="HFK19938.1"/>
    </source>
</evidence>
<dbReference type="InterPro" id="IPR003029">
    <property type="entry name" value="S1_domain"/>
</dbReference>
<dbReference type="NCBIfam" id="NF003181">
    <property type="entry name" value="PRK04163.1-1"/>
    <property type="match status" value="1"/>
</dbReference>
<keyword evidence="4 5" id="KW-0694">RNA-binding</keyword>
<dbReference type="CDD" id="cd22524">
    <property type="entry name" value="KH-I_Rrp4_prokar"/>
    <property type="match status" value="1"/>
</dbReference>
<organism evidence="7">
    <name type="scientific">Candidatus Methanomethylicus mesodigestus</name>
    <dbReference type="NCBI Taxonomy" id="1867258"/>
    <lineage>
        <taxon>Archaea</taxon>
        <taxon>Thermoproteota</taxon>
        <taxon>Methanosuratincolia</taxon>
        <taxon>Candidatus Methanomethylicales</taxon>
        <taxon>Candidatus Methanomethylicaceae</taxon>
        <taxon>Candidatus Methanomethylicus</taxon>
    </lineage>
</organism>
<dbReference type="InterPro" id="IPR004088">
    <property type="entry name" value="KH_dom_type_1"/>
</dbReference>
<accession>A0A7C3J4S9</accession>
<dbReference type="GO" id="GO:0005737">
    <property type="term" value="C:cytoplasm"/>
    <property type="evidence" value="ECO:0007669"/>
    <property type="project" value="UniProtKB-SubCell"/>
</dbReference>
<evidence type="ECO:0000256" key="4">
    <source>
        <dbReference type="ARBA" id="ARBA00022884"/>
    </source>
</evidence>
<comment type="similarity">
    <text evidence="1 5">Belongs to the RRP4 family.</text>
</comment>
<dbReference type="GO" id="GO:0000178">
    <property type="term" value="C:exosome (RNase complex)"/>
    <property type="evidence" value="ECO:0007669"/>
    <property type="project" value="UniProtKB-KW"/>
</dbReference>
<dbReference type="PANTHER" id="PTHR21321">
    <property type="entry name" value="PNAS-3 RELATED"/>
    <property type="match status" value="1"/>
</dbReference>
<evidence type="ECO:0000256" key="5">
    <source>
        <dbReference type="HAMAP-Rule" id="MF_00623"/>
    </source>
</evidence>
<dbReference type="AlphaFoldDB" id="A0A7C3J4S9"/>
<dbReference type="InterPro" id="IPR048565">
    <property type="entry name" value="S1_RRP4"/>
</dbReference>
<dbReference type="GO" id="GO:0034475">
    <property type="term" value="P:U4 snRNA 3'-end processing"/>
    <property type="evidence" value="ECO:0007669"/>
    <property type="project" value="TreeGrafter"/>
</dbReference>
<dbReference type="Pfam" id="PF22625">
    <property type="entry name" value="ECR1_N_2"/>
    <property type="match status" value="1"/>
</dbReference>
<evidence type="ECO:0000256" key="3">
    <source>
        <dbReference type="ARBA" id="ARBA00022835"/>
    </source>
</evidence>
<dbReference type="InterPro" id="IPR004087">
    <property type="entry name" value="KH_dom"/>
</dbReference>
<comment type="subcellular location">
    <subcellularLocation>
        <location evidence="5">Cytoplasm</location>
    </subcellularLocation>
</comment>
<dbReference type="InterPro" id="IPR036612">
    <property type="entry name" value="KH_dom_type_1_sf"/>
</dbReference>
<dbReference type="SMART" id="SM00322">
    <property type="entry name" value="KH"/>
    <property type="match status" value="1"/>
</dbReference>
<name>A0A7C3J4S9_9CREN</name>
<dbReference type="GO" id="GO:0008143">
    <property type="term" value="F:poly(A) binding"/>
    <property type="evidence" value="ECO:0007669"/>
    <property type="project" value="InterPro"/>
</dbReference>
<dbReference type="InterPro" id="IPR023474">
    <property type="entry name" value="Rrp4"/>
</dbReference>
<evidence type="ECO:0000259" key="6">
    <source>
        <dbReference type="PROSITE" id="PS50126"/>
    </source>
</evidence>
<dbReference type="InterPro" id="IPR054371">
    <property type="entry name" value="RRP4_N"/>
</dbReference>
<dbReference type="HAMAP" id="MF_00623">
    <property type="entry name" value="Exosome_Rrp4"/>
    <property type="match status" value="1"/>
</dbReference>
<protein>
    <recommendedName>
        <fullName evidence="5">Exosome complex component Rrp4</fullName>
    </recommendedName>
</protein>
<keyword evidence="2 5" id="KW-0963">Cytoplasm</keyword>
<dbReference type="GO" id="GO:0071051">
    <property type="term" value="P:poly(A)-dependent snoRNA 3'-end processing"/>
    <property type="evidence" value="ECO:0007669"/>
    <property type="project" value="TreeGrafter"/>
</dbReference>